<feature type="transmembrane region" description="Helical" evidence="2">
    <location>
        <begin position="647"/>
        <end position="668"/>
    </location>
</feature>
<reference evidence="5 6" key="1">
    <citation type="journal article" date="2023" name="Commun. Biol.">
        <title>Genome analysis of Parmales, the sister group of diatoms, reveals the evolutionary specialization of diatoms from phago-mixotrophs to photoautotrophs.</title>
        <authorList>
            <person name="Ban H."/>
            <person name="Sato S."/>
            <person name="Yoshikawa S."/>
            <person name="Yamada K."/>
            <person name="Nakamura Y."/>
            <person name="Ichinomiya M."/>
            <person name="Sato N."/>
            <person name="Blanc-Mathieu R."/>
            <person name="Endo H."/>
            <person name="Kuwata A."/>
            <person name="Ogata H."/>
        </authorList>
    </citation>
    <scope>NUCLEOTIDE SEQUENCE [LARGE SCALE GENOMIC DNA]</scope>
</reference>
<dbReference type="PROSITE" id="PS00022">
    <property type="entry name" value="EGF_1"/>
    <property type="match status" value="2"/>
</dbReference>
<keyword evidence="6" id="KW-1185">Reference proteome</keyword>
<dbReference type="InterPro" id="IPR000742">
    <property type="entry name" value="EGF"/>
</dbReference>
<feature type="disulfide bond" evidence="1">
    <location>
        <begin position="229"/>
        <end position="238"/>
    </location>
</feature>
<comment type="caution">
    <text evidence="5">The sequence shown here is derived from an EMBL/GenBank/DDBJ whole genome shotgun (WGS) entry which is preliminary data.</text>
</comment>
<sequence length="698" mass="72579">MISIAALTLALAATGAGACTTTNAANTNCEALTDATIGKYNSGAGTAIGDWFIDSVAATAKWGHISRWFTGDVTNMNQLFFTKGSFDEDIGGWDTSKVTNMVNMFYNAAAFDQDISGWDTSKCTNMNSMFKRAAAFDQDISGWDTSKCTDMRNMFYGAAAFDQDISPWCVALISSEPTRFGNAGTDPSWGTCSTPCTTGADGTECQNGGTAAGATPDDSTVLETCSCTCAAGYEGANCETETPCACSNGGAATGTTVVAGDCACDCSGTDYSGDTCTLCTTTNEANTNCEALTDETIGKAYDAASDTAIMEWFANADTTAAEAKWGHIRDWYVGDVTNMYALFYGKGSFDEDIGGWDTSKCTDMGSMFQNAAAFDQDISGWDTSQCTDMQSMFRKAVAFDQDISGWDTSKCTSMQEMFNNAAAFDQDISGWDVSAVGENGLDSMFFGATAMNQDLSSWCVDDISDGNYNEDYVFGNAGADPIWGTCPTPCTTGADGNECQNGGTATGATPDGSTVADTCSCTCAAGYEGVGCATETRCGASHTCENGGGVTGTTLVAGDCGCLCASGYEGDTCADEVTCADAHTCANGGVATGTTVVSGDCGCDCSGTDYEGETCSTWQYPCETEQTMDTDLVCHDASEDGLDKKKLGLVAILLIALAALIVTCGCSLKGKAMKNAKEEADRKAKFTVVATKDGDDKL</sequence>
<feature type="domain" description="EGF-like" evidence="4">
    <location>
        <begin position="201"/>
        <end position="239"/>
    </location>
</feature>
<keyword evidence="2" id="KW-1133">Transmembrane helix</keyword>
<dbReference type="Proteomes" id="UP001165060">
    <property type="component" value="Unassembled WGS sequence"/>
</dbReference>
<dbReference type="PROSITE" id="PS01186">
    <property type="entry name" value="EGF_2"/>
    <property type="match status" value="2"/>
</dbReference>
<keyword evidence="2" id="KW-0472">Membrane</keyword>
<feature type="chain" id="PRO_5046456803" description="EGF-like domain-containing protein" evidence="3">
    <location>
        <begin position="19"/>
        <end position="698"/>
    </location>
</feature>
<dbReference type="PROSITE" id="PS50026">
    <property type="entry name" value="EGF_3"/>
    <property type="match status" value="1"/>
</dbReference>
<keyword evidence="2" id="KW-0812">Transmembrane</keyword>
<gene>
    <name evidence="5" type="ORF">TeGR_g7576</name>
</gene>
<dbReference type="EMBL" id="BRYB01002061">
    <property type="protein sequence ID" value="GMI38997.1"/>
    <property type="molecule type" value="Genomic_DNA"/>
</dbReference>
<proteinExistence type="predicted"/>
<dbReference type="InterPro" id="IPR011889">
    <property type="entry name" value="Liste_lipo_26"/>
</dbReference>
<accession>A0ABQ6N3L6</accession>
<dbReference type="NCBIfam" id="TIGR02167">
    <property type="entry name" value="Liste_lipo_26"/>
    <property type="match status" value="4"/>
</dbReference>
<dbReference type="Gene3D" id="2.10.25.10">
    <property type="entry name" value="Laminin"/>
    <property type="match status" value="2"/>
</dbReference>
<comment type="caution">
    <text evidence="1">Lacks conserved residue(s) required for the propagation of feature annotation.</text>
</comment>
<keyword evidence="1" id="KW-0245">EGF-like domain</keyword>
<evidence type="ECO:0000256" key="3">
    <source>
        <dbReference type="SAM" id="SignalP"/>
    </source>
</evidence>
<dbReference type="PANTHER" id="PTHR24044:SF417">
    <property type="entry name" value="WEARY, ISOFORM B"/>
    <property type="match status" value="1"/>
</dbReference>
<dbReference type="Pfam" id="PF03382">
    <property type="entry name" value="DUF285"/>
    <property type="match status" value="2"/>
</dbReference>
<evidence type="ECO:0000256" key="1">
    <source>
        <dbReference type="PROSITE-ProRule" id="PRU00076"/>
    </source>
</evidence>
<feature type="signal peptide" evidence="3">
    <location>
        <begin position="1"/>
        <end position="18"/>
    </location>
</feature>
<dbReference type="SMART" id="SM00181">
    <property type="entry name" value="EGF"/>
    <property type="match status" value="3"/>
</dbReference>
<dbReference type="InterPro" id="IPR005046">
    <property type="entry name" value="DUF285"/>
</dbReference>
<keyword evidence="3" id="KW-0732">Signal</keyword>
<protein>
    <recommendedName>
        <fullName evidence="4">EGF-like domain-containing protein</fullName>
    </recommendedName>
</protein>
<name>A0ABQ6N3L6_9STRA</name>
<organism evidence="5 6">
    <name type="scientific">Tetraparma gracilis</name>
    <dbReference type="NCBI Taxonomy" id="2962635"/>
    <lineage>
        <taxon>Eukaryota</taxon>
        <taxon>Sar</taxon>
        <taxon>Stramenopiles</taxon>
        <taxon>Ochrophyta</taxon>
        <taxon>Bolidophyceae</taxon>
        <taxon>Parmales</taxon>
        <taxon>Triparmaceae</taxon>
        <taxon>Tetraparma</taxon>
    </lineage>
</organism>
<dbReference type="PANTHER" id="PTHR24044">
    <property type="entry name" value="NOTCH LIGAND FAMILY MEMBER"/>
    <property type="match status" value="1"/>
</dbReference>
<evidence type="ECO:0000313" key="6">
    <source>
        <dbReference type="Proteomes" id="UP001165060"/>
    </source>
</evidence>
<dbReference type="InterPro" id="IPR050906">
    <property type="entry name" value="Notch_signaling"/>
</dbReference>
<evidence type="ECO:0000256" key="2">
    <source>
        <dbReference type="SAM" id="Phobius"/>
    </source>
</evidence>
<evidence type="ECO:0000259" key="4">
    <source>
        <dbReference type="PROSITE" id="PS50026"/>
    </source>
</evidence>
<keyword evidence="1" id="KW-1015">Disulfide bond</keyword>
<evidence type="ECO:0000313" key="5">
    <source>
        <dbReference type="EMBL" id="GMI38997.1"/>
    </source>
</evidence>